<dbReference type="EMBL" id="QROO01000029">
    <property type="protein sequence ID" value="RHL34298.1"/>
    <property type="molecule type" value="Genomic_DNA"/>
</dbReference>
<feature type="transmembrane region" description="Helical" evidence="1">
    <location>
        <begin position="213"/>
        <end position="230"/>
    </location>
</feature>
<protein>
    <submittedName>
        <fullName evidence="3">Acyltransferase</fullName>
    </submittedName>
</protein>
<evidence type="ECO:0000313" key="4">
    <source>
        <dbReference type="Proteomes" id="UP000284495"/>
    </source>
</evidence>
<reference evidence="3 4" key="1">
    <citation type="submission" date="2018-08" db="EMBL/GenBank/DDBJ databases">
        <title>A genome reference for cultivated species of the human gut microbiota.</title>
        <authorList>
            <person name="Zou Y."/>
            <person name="Xue W."/>
            <person name="Luo G."/>
        </authorList>
    </citation>
    <scope>NUCLEOTIDE SEQUENCE [LARGE SCALE GENOMIC DNA]</scope>
    <source>
        <strain evidence="3 4">AF38-2</strain>
    </source>
</reference>
<sequence>MRNYSFDVLKLFLALLVVFIHIHVPWREVILPLTRCAVPCFFMISGYFLYNLDMENMKKKLRKGIMRMLYIISLSNMLYIIPWLNHYMKMSDSFQLGWGDVAHFLILGIPLFNPEGVHLWYLQAYLYVLIALYVLLHKSYFNRILSIAVPLLFISHLLWKHIVPMFVTDDTLTFAFLGYFPAYLSIAFPAVGLGILIKKYQAKINCYLDDKDCWILLIVSVIMCYIESFILRTLGIVNAGDILVFTPFVAFALVMITLFTPMRSSNVMSKWGEKYSLYVYIYHPFVGFVIGSIREDMPPFMGSVYHWFSPIIIFFICIIVSMITLSIQNYLNTHRVL</sequence>
<dbReference type="InterPro" id="IPR002656">
    <property type="entry name" value="Acyl_transf_3_dom"/>
</dbReference>
<keyword evidence="1" id="KW-1133">Transmembrane helix</keyword>
<feature type="transmembrane region" description="Helical" evidence="1">
    <location>
        <begin position="174"/>
        <end position="197"/>
    </location>
</feature>
<keyword evidence="1" id="KW-0812">Transmembrane</keyword>
<keyword evidence="1" id="KW-0472">Membrane</keyword>
<keyword evidence="3" id="KW-0808">Transferase</keyword>
<dbReference type="AlphaFoldDB" id="A0A415KDE7"/>
<dbReference type="RefSeq" id="WP_118219919.1">
    <property type="nucleotide sequence ID" value="NZ_JAQEAW010000026.1"/>
</dbReference>
<feature type="transmembrane region" description="Helical" evidence="1">
    <location>
        <begin position="64"/>
        <end position="84"/>
    </location>
</feature>
<name>A0A415KDE7_9BACE</name>
<feature type="transmembrane region" description="Helical" evidence="1">
    <location>
        <begin position="143"/>
        <end position="162"/>
    </location>
</feature>
<dbReference type="GO" id="GO:0016747">
    <property type="term" value="F:acyltransferase activity, transferring groups other than amino-acyl groups"/>
    <property type="evidence" value="ECO:0007669"/>
    <property type="project" value="InterPro"/>
</dbReference>
<accession>A0A415KDE7</accession>
<gene>
    <name evidence="3" type="ORF">DW027_19450</name>
</gene>
<evidence type="ECO:0000313" key="3">
    <source>
        <dbReference type="EMBL" id="RHL34298.1"/>
    </source>
</evidence>
<keyword evidence="3" id="KW-0012">Acyltransferase</keyword>
<feature type="transmembrane region" description="Helical" evidence="1">
    <location>
        <begin position="275"/>
        <end position="293"/>
    </location>
</feature>
<feature type="transmembrane region" description="Helical" evidence="1">
    <location>
        <begin position="305"/>
        <end position="327"/>
    </location>
</feature>
<feature type="transmembrane region" description="Helical" evidence="1">
    <location>
        <begin position="30"/>
        <end position="52"/>
    </location>
</feature>
<dbReference type="Proteomes" id="UP000284495">
    <property type="component" value="Unassembled WGS sequence"/>
</dbReference>
<feature type="transmembrane region" description="Helical" evidence="1">
    <location>
        <begin position="118"/>
        <end position="136"/>
    </location>
</feature>
<dbReference type="Pfam" id="PF01757">
    <property type="entry name" value="Acyl_transf_3"/>
    <property type="match status" value="1"/>
</dbReference>
<proteinExistence type="predicted"/>
<evidence type="ECO:0000259" key="2">
    <source>
        <dbReference type="Pfam" id="PF01757"/>
    </source>
</evidence>
<comment type="caution">
    <text evidence="3">The sequence shown here is derived from an EMBL/GenBank/DDBJ whole genome shotgun (WGS) entry which is preliminary data.</text>
</comment>
<organism evidence="3 4">
    <name type="scientific">Bacteroides xylanisolvens</name>
    <dbReference type="NCBI Taxonomy" id="371601"/>
    <lineage>
        <taxon>Bacteria</taxon>
        <taxon>Pseudomonadati</taxon>
        <taxon>Bacteroidota</taxon>
        <taxon>Bacteroidia</taxon>
        <taxon>Bacteroidales</taxon>
        <taxon>Bacteroidaceae</taxon>
        <taxon>Bacteroides</taxon>
    </lineage>
</organism>
<feature type="transmembrane region" description="Helical" evidence="1">
    <location>
        <begin position="242"/>
        <end position="263"/>
    </location>
</feature>
<feature type="transmembrane region" description="Helical" evidence="1">
    <location>
        <begin position="7"/>
        <end position="24"/>
    </location>
</feature>
<evidence type="ECO:0000256" key="1">
    <source>
        <dbReference type="SAM" id="Phobius"/>
    </source>
</evidence>
<feature type="domain" description="Acyltransferase 3" evidence="2">
    <location>
        <begin position="3"/>
        <end position="326"/>
    </location>
</feature>